<organism evidence="10 13">
    <name type="scientific">Candidatus Hakubella thermalkaliphila</name>
    <dbReference type="NCBI Taxonomy" id="2754717"/>
    <lineage>
        <taxon>Bacteria</taxon>
        <taxon>Bacillati</taxon>
        <taxon>Actinomycetota</taxon>
        <taxon>Actinomycetota incertae sedis</taxon>
        <taxon>Candidatus Hakubellales</taxon>
        <taxon>Candidatus Hakubellaceae</taxon>
        <taxon>Candidatus Hakubella</taxon>
    </lineage>
</organism>
<dbReference type="NCBIfam" id="TIGR03723">
    <property type="entry name" value="T6A_TsaD_YgjD"/>
    <property type="match status" value="1"/>
</dbReference>
<evidence type="ECO:0000256" key="1">
    <source>
        <dbReference type="ARBA" id="ARBA00022490"/>
    </source>
</evidence>
<keyword evidence="4 8" id="KW-0479">Metal-binding</keyword>
<evidence type="ECO:0000313" key="10">
    <source>
        <dbReference type="EMBL" id="GFP29656.1"/>
    </source>
</evidence>
<keyword evidence="2 8" id="KW-0808">Transferase</keyword>
<dbReference type="EMBL" id="BLSD01000057">
    <property type="protein sequence ID" value="GFP39488.1"/>
    <property type="molecule type" value="Genomic_DNA"/>
</dbReference>
<dbReference type="FunFam" id="3.30.420.40:FF:000040">
    <property type="entry name" value="tRNA N6-adenosine threonylcarbamoyltransferase"/>
    <property type="match status" value="1"/>
</dbReference>
<feature type="binding site" evidence="8">
    <location>
        <position position="172"/>
    </location>
    <ligand>
        <name>substrate</name>
    </ligand>
</feature>
<feature type="binding site" evidence="8">
    <location>
        <position position="307"/>
    </location>
    <ligand>
        <name>Fe cation</name>
        <dbReference type="ChEBI" id="CHEBI:24875"/>
    </ligand>
</feature>
<dbReference type="PANTHER" id="PTHR11735:SF6">
    <property type="entry name" value="TRNA N6-ADENOSINE THREONYLCARBAMOYLTRANSFERASE, MITOCHONDRIAL"/>
    <property type="match status" value="1"/>
</dbReference>
<dbReference type="AlphaFoldDB" id="A0A6V8PFL3"/>
<dbReference type="CDD" id="cd24133">
    <property type="entry name" value="ASKHA_NBD_TsaD_bac"/>
    <property type="match status" value="1"/>
</dbReference>
<evidence type="ECO:0000313" key="13">
    <source>
        <dbReference type="Proteomes" id="UP000588083"/>
    </source>
</evidence>
<dbReference type="SUPFAM" id="SSF53067">
    <property type="entry name" value="Actin-like ATPase domain"/>
    <property type="match status" value="1"/>
</dbReference>
<dbReference type="PROSITE" id="PS01016">
    <property type="entry name" value="GLYCOPROTEASE"/>
    <property type="match status" value="1"/>
</dbReference>
<evidence type="ECO:0000313" key="11">
    <source>
        <dbReference type="EMBL" id="GFP39488.1"/>
    </source>
</evidence>
<comment type="function">
    <text evidence="8">Required for the formation of a threonylcarbamoyl group on adenosine at position 37 (t(6)A37) in tRNAs that read codons beginning with adenine. Is involved in the transfer of the threonylcarbamoyl moiety of threonylcarbamoyl-AMP (TC-AMP) to the N6 group of A37, together with TsaE and TsaB. TsaD likely plays a direct catalytic role in this reaction.</text>
</comment>
<accession>A0A6V8PFL3</accession>
<dbReference type="PANTHER" id="PTHR11735">
    <property type="entry name" value="TRNA N6-ADENOSINE THREONYLCARBAMOYLTRANSFERASE"/>
    <property type="match status" value="1"/>
</dbReference>
<dbReference type="InterPro" id="IPR022450">
    <property type="entry name" value="TsaD"/>
</dbReference>
<name>A0A6V8PFL3_9ACTN</name>
<comment type="catalytic activity">
    <reaction evidence="7 8">
        <text>L-threonylcarbamoyladenylate + adenosine(37) in tRNA = N(6)-L-threonylcarbamoyladenosine(37) in tRNA + AMP + H(+)</text>
        <dbReference type="Rhea" id="RHEA:37059"/>
        <dbReference type="Rhea" id="RHEA-COMP:10162"/>
        <dbReference type="Rhea" id="RHEA-COMP:10163"/>
        <dbReference type="ChEBI" id="CHEBI:15378"/>
        <dbReference type="ChEBI" id="CHEBI:73682"/>
        <dbReference type="ChEBI" id="CHEBI:74411"/>
        <dbReference type="ChEBI" id="CHEBI:74418"/>
        <dbReference type="ChEBI" id="CHEBI:456215"/>
        <dbReference type="EC" id="2.3.1.234"/>
    </reaction>
</comment>
<proteinExistence type="inferred from homology"/>
<keyword evidence="6 8" id="KW-0012">Acyltransferase</keyword>
<reference evidence="12 13" key="1">
    <citation type="journal article" date="2020" name="Front. Microbiol.">
        <title>Single-cell genomics of novel Actinobacteria with the Wood-Ljungdahl pathway discovered in a serpentinizing system.</title>
        <authorList>
            <person name="Merino N."/>
            <person name="Kawai M."/>
            <person name="Boyd E.S."/>
            <person name="Colman D.R."/>
            <person name="McGlynn S.E."/>
            <person name="Nealson K.H."/>
            <person name="Kurokawa K."/>
            <person name="Hongoh Y."/>
        </authorList>
    </citation>
    <scope>NUCLEOTIDE SEQUENCE [LARGE SCALE GENOMIC DNA]</scope>
    <source>
        <strain evidence="10 13">S34</strain>
        <strain evidence="11 12">S47</strain>
    </source>
</reference>
<dbReference type="GO" id="GO:0005506">
    <property type="term" value="F:iron ion binding"/>
    <property type="evidence" value="ECO:0007669"/>
    <property type="project" value="UniProtKB-UniRule"/>
</dbReference>
<dbReference type="NCBIfam" id="TIGR00329">
    <property type="entry name" value="gcp_kae1"/>
    <property type="match status" value="1"/>
</dbReference>
<feature type="binding site" evidence="8">
    <location>
        <position position="116"/>
    </location>
    <ligand>
        <name>Fe cation</name>
        <dbReference type="ChEBI" id="CHEBI:24875"/>
    </ligand>
</feature>
<gene>
    <name evidence="8" type="primary">tsaD</name>
    <name evidence="10" type="ORF">HKBW3S34_00576</name>
    <name evidence="11" type="ORF">HKBW3S47_01186</name>
</gene>
<dbReference type="GO" id="GO:0002949">
    <property type="term" value="P:tRNA threonylcarbamoyladenosine modification"/>
    <property type="evidence" value="ECO:0007669"/>
    <property type="project" value="UniProtKB-UniRule"/>
</dbReference>
<evidence type="ECO:0000256" key="5">
    <source>
        <dbReference type="ARBA" id="ARBA00023004"/>
    </source>
</evidence>
<comment type="similarity">
    <text evidence="8">Belongs to the KAE1 / TsaD family.</text>
</comment>
<evidence type="ECO:0000256" key="7">
    <source>
        <dbReference type="ARBA" id="ARBA00048117"/>
    </source>
</evidence>
<dbReference type="Pfam" id="PF00814">
    <property type="entry name" value="TsaD"/>
    <property type="match status" value="1"/>
</dbReference>
<dbReference type="HAMAP" id="MF_01445">
    <property type="entry name" value="TsaD"/>
    <property type="match status" value="1"/>
</dbReference>
<evidence type="ECO:0000256" key="6">
    <source>
        <dbReference type="ARBA" id="ARBA00023315"/>
    </source>
</evidence>
<evidence type="ECO:0000256" key="8">
    <source>
        <dbReference type="HAMAP-Rule" id="MF_01445"/>
    </source>
</evidence>
<feature type="binding site" evidence="8">
    <location>
        <begin position="139"/>
        <end position="143"/>
    </location>
    <ligand>
        <name>substrate</name>
    </ligand>
</feature>
<feature type="binding site" evidence="8">
    <location>
        <position position="185"/>
    </location>
    <ligand>
        <name>substrate</name>
    </ligand>
</feature>
<keyword evidence="3 8" id="KW-0819">tRNA processing</keyword>
<feature type="binding site" evidence="8">
    <location>
        <position position="120"/>
    </location>
    <ligand>
        <name>Fe cation</name>
        <dbReference type="ChEBI" id="CHEBI:24875"/>
    </ligand>
</feature>
<feature type="binding site" evidence="8">
    <location>
        <position position="189"/>
    </location>
    <ligand>
        <name>substrate</name>
    </ligand>
</feature>
<dbReference type="Gene3D" id="3.30.420.40">
    <property type="match status" value="2"/>
</dbReference>
<dbReference type="GO" id="GO:0061711">
    <property type="term" value="F:tRNA N(6)-L-threonylcarbamoyladenine synthase activity"/>
    <property type="evidence" value="ECO:0007669"/>
    <property type="project" value="UniProtKB-EC"/>
</dbReference>
<evidence type="ECO:0000259" key="9">
    <source>
        <dbReference type="Pfam" id="PF00814"/>
    </source>
</evidence>
<evidence type="ECO:0000313" key="12">
    <source>
        <dbReference type="Proteomes" id="UP000569018"/>
    </source>
</evidence>
<feature type="domain" description="Gcp-like" evidence="9">
    <location>
        <begin position="28"/>
        <end position="313"/>
    </location>
</feature>
<keyword evidence="13" id="KW-1185">Reference proteome</keyword>
<dbReference type="Proteomes" id="UP000569018">
    <property type="component" value="Unassembled WGS sequence"/>
</dbReference>
<dbReference type="RefSeq" id="WP_258189860.1">
    <property type="nucleotide sequence ID" value="NZ_BLRZ01000018.1"/>
</dbReference>
<protein>
    <recommendedName>
        <fullName evidence="8">tRNA N6-adenosine threonylcarbamoyltransferase</fullName>
        <ecNumber evidence="8">2.3.1.234</ecNumber>
    </recommendedName>
    <alternativeName>
        <fullName evidence="8">N6-L-threonylcarbamoyladenine synthase</fullName>
        <shortName evidence="8">t(6)A synthase</shortName>
    </alternativeName>
    <alternativeName>
        <fullName evidence="8">t(6)A37 threonylcarbamoyladenosine biosynthesis protein TsaD</fullName>
    </alternativeName>
    <alternativeName>
        <fullName evidence="8">tRNA threonylcarbamoyladenosine biosynthesis protein TsaD</fullName>
    </alternativeName>
</protein>
<comment type="subcellular location">
    <subcellularLocation>
        <location evidence="8">Cytoplasm</location>
    </subcellularLocation>
</comment>
<dbReference type="InterPro" id="IPR017861">
    <property type="entry name" value="KAE1/TsaD"/>
</dbReference>
<keyword evidence="1 8" id="KW-0963">Cytoplasm</keyword>
<evidence type="ECO:0000256" key="3">
    <source>
        <dbReference type="ARBA" id="ARBA00022694"/>
    </source>
</evidence>
<comment type="caution">
    <text evidence="10">The sequence shown here is derived from an EMBL/GenBank/DDBJ whole genome shotgun (WGS) entry which is preliminary data.</text>
</comment>
<comment type="cofactor">
    <cofactor evidence="8">
        <name>Fe(2+)</name>
        <dbReference type="ChEBI" id="CHEBI:29033"/>
    </cofactor>
    <text evidence="8">Binds 1 Fe(2+) ion per subunit.</text>
</comment>
<evidence type="ECO:0000256" key="2">
    <source>
        <dbReference type="ARBA" id="ARBA00022679"/>
    </source>
</evidence>
<dbReference type="EC" id="2.3.1.234" evidence="8"/>
<dbReference type="InterPro" id="IPR043129">
    <property type="entry name" value="ATPase_NBD"/>
</dbReference>
<keyword evidence="5 8" id="KW-0408">Iron</keyword>
<sequence>MRGKVKIILGIETSCDETAAAVVRDKTEVLSNIVASQVKLHAKYGGVVPEIASRRHVEAINPVIKEALEQAGCAYEDIDTVAVTIGPGLVGALLVGLSAARAIALSLDLPLMGVNHIEGHLYANFLENPTLKFPLLGLVVSGGHTSLMIVEDDKKVEYVGWTLDDAAGEVLDKVARYLGLGYPGGPIIDRLSQEGDPQTFAFPRPMMDSGDFNFSFSGLKTALIYKVRDDPNLRKEDKVRDLIASFLKAMVDVLVAKSMAAAQEYGLSRIALAGGVAANSLLRSEMKRATEAQSMTFFCPGLPYCTDNAAMIACRAFDLAEETQEQGQRQRDMSLDVFSTLRIPQKRSR</sequence>
<dbReference type="InterPro" id="IPR017860">
    <property type="entry name" value="Peptidase_M22_CS"/>
</dbReference>
<evidence type="ECO:0000256" key="4">
    <source>
        <dbReference type="ARBA" id="ARBA00022723"/>
    </source>
</evidence>
<dbReference type="InterPro" id="IPR000905">
    <property type="entry name" value="Gcp-like_dom"/>
</dbReference>
<dbReference type="Proteomes" id="UP000588083">
    <property type="component" value="Unassembled WGS sequence"/>
</dbReference>
<dbReference type="PRINTS" id="PR00789">
    <property type="entry name" value="OSIALOPTASE"/>
</dbReference>
<feature type="binding site" evidence="8">
    <location>
        <position position="279"/>
    </location>
    <ligand>
        <name>substrate</name>
    </ligand>
</feature>
<dbReference type="GO" id="GO:0005737">
    <property type="term" value="C:cytoplasm"/>
    <property type="evidence" value="ECO:0007669"/>
    <property type="project" value="UniProtKB-SubCell"/>
</dbReference>
<dbReference type="EMBL" id="BLRZ01000018">
    <property type="protein sequence ID" value="GFP29656.1"/>
    <property type="molecule type" value="Genomic_DNA"/>
</dbReference>